<organism evidence="2 5">
    <name type="scientific">Trichinella pseudospiralis</name>
    <name type="common">Parasitic roundworm</name>
    <dbReference type="NCBI Taxonomy" id="6337"/>
    <lineage>
        <taxon>Eukaryota</taxon>
        <taxon>Metazoa</taxon>
        <taxon>Ecdysozoa</taxon>
        <taxon>Nematoda</taxon>
        <taxon>Enoplea</taxon>
        <taxon>Dorylaimia</taxon>
        <taxon>Trichinellida</taxon>
        <taxon>Trichinellidae</taxon>
        <taxon>Trichinella</taxon>
    </lineage>
</organism>
<comment type="caution">
    <text evidence="2">The sequence shown here is derived from an EMBL/GenBank/DDBJ whole genome shotgun (WGS) entry which is preliminary data.</text>
</comment>
<dbReference type="Proteomes" id="UP000054805">
    <property type="component" value="Unassembled WGS sequence"/>
</dbReference>
<name>A0A0V1I2M0_TRIPS</name>
<evidence type="ECO:0000313" key="5">
    <source>
        <dbReference type="Proteomes" id="UP000054805"/>
    </source>
</evidence>
<dbReference type="Proteomes" id="UP000054826">
    <property type="component" value="Unassembled WGS sequence"/>
</dbReference>
<dbReference type="EMBL" id="JYDV01000017">
    <property type="protein sequence ID" value="KRZ41951.1"/>
    <property type="molecule type" value="Genomic_DNA"/>
</dbReference>
<gene>
    <name evidence="1" type="ORF">T4A_4224</name>
    <name evidence="2" type="ORF">T4B_11546</name>
    <name evidence="3" type="ORF">T4C_10986</name>
</gene>
<evidence type="ECO:0000313" key="4">
    <source>
        <dbReference type="Proteomes" id="UP000054632"/>
    </source>
</evidence>
<reference evidence="4 5" key="1">
    <citation type="submission" date="2015-01" db="EMBL/GenBank/DDBJ databases">
        <title>Evolution of Trichinella species and genotypes.</title>
        <authorList>
            <person name="Korhonen P.K."/>
            <person name="Edoardo P."/>
            <person name="Giuseppe L.R."/>
            <person name="Gasser R.B."/>
        </authorList>
    </citation>
    <scope>NUCLEOTIDE SEQUENCE [LARGE SCALE GENOMIC DNA]</scope>
    <source>
        <strain evidence="1">ISS13</strain>
        <strain evidence="3">ISS176</strain>
        <strain evidence="2">ISS588</strain>
    </source>
</reference>
<protein>
    <submittedName>
        <fullName evidence="2">Uncharacterized protein</fullName>
    </submittedName>
</protein>
<dbReference type="Proteomes" id="UP000054632">
    <property type="component" value="Unassembled WGS sequence"/>
</dbReference>
<dbReference type="AlphaFoldDB" id="A0A0V1I2M0"/>
<proteinExistence type="predicted"/>
<keyword evidence="5" id="KW-1185">Reference proteome</keyword>
<dbReference type="EMBL" id="JYDS01000295">
    <property type="protein sequence ID" value="KRZ17195.1"/>
    <property type="molecule type" value="Genomic_DNA"/>
</dbReference>
<accession>A0A0V1I2M0</accession>
<evidence type="ECO:0000313" key="2">
    <source>
        <dbReference type="EMBL" id="KRZ17195.1"/>
    </source>
</evidence>
<evidence type="ECO:0000313" key="1">
    <source>
        <dbReference type="EMBL" id="KRY69767.1"/>
    </source>
</evidence>
<dbReference type="EMBL" id="JYDR01000085">
    <property type="protein sequence ID" value="KRY69767.1"/>
    <property type="molecule type" value="Genomic_DNA"/>
</dbReference>
<sequence length="100" mass="11207">MEKQTMIVVGARSLNPLGVRHIGLECLGQGSAAHLCCLRRSVWLLLIVFVSIRDQWPVGWLAVAHLRPSQISGMFTVLSVSIYIKYLAVFGVEKINYFSF</sequence>
<evidence type="ECO:0000313" key="3">
    <source>
        <dbReference type="EMBL" id="KRZ41951.1"/>
    </source>
</evidence>